<evidence type="ECO:0000256" key="3">
    <source>
        <dbReference type="SAM" id="Phobius"/>
    </source>
</evidence>
<keyword evidence="3" id="KW-0472">Membrane</keyword>
<organism evidence="6">
    <name type="scientific">Thelazia callipaeda</name>
    <name type="common">Oriental eyeworm</name>
    <name type="synonym">Parasitic nematode</name>
    <dbReference type="NCBI Taxonomy" id="103827"/>
    <lineage>
        <taxon>Eukaryota</taxon>
        <taxon>Metazoa</taxon>
        <taxon>Ecdysozoa</taxon>
        <taxon>Nematoda</taxon>
        <taxon>Chromadorea</taxon>
        <taxon>Rhabditida</taxon>
        <taxon>Spirurina</taxon>
        <taxon>Spiruromorpha</taxon>
        <taxon>Thelazioidea</taxon>
        <taxon>Thelaziidae</taxon>
        <taxon>Thelazia</taxon>
    </lineage>
</organism>
<dbReference type="InterPro" id="IPR018202">
    <property type="entry name" value="Ser_caboxypep_ser_AS"/>
</dbReference>
<dbReference type="Pfam" id="PF00450">
    <property type="entry name" value="Peptidase_S10"/>
    <property type="match status" value="1"/>
</dbReference>
<dbReference type="PANTHER" id="PTHR11802:SF201">
    <property type="entry name" value="CARBOXYPEPTIDASE"/>
    <property type="match status" value="1"/>
</dbReference>
<keyword evidence="2" id="KW-0121">Carboxypeptidase</keyword>
<dbReference type="SUPFAM" id="SSF53474">
    <property type="entry name" value="alpha/beta-Hydrolases"/>
    <property type="match status" value="1"/>
</dbReference>
<dbReference type="OrthoDB" id="443318at2759"/>
<dbReference type="AlphaFoldDB" id="A0A0N5CSB3"/>
<accession>A0A0N5CSB3</accession>
<dbReference type="WBParaSite" id="TCLT_0000311401-mRNA-1">
    <property type="protein sequence ID" value="TCLT_0000311401-mRNA-1"/>
    <property type="gene ID" value="TCLT_0000311401"/>
</dbReference>
<keyword evidence="5" id="KW-1185">Reference proteome</keyword>
<evidence type="ECO:0000256" key="2">
    <source>
        <dbReference type="RuleBase" id="RU361156"/>
    </source>
</evidence>
<reference evidence="6" key="1">
    <citation type="submission" date="2017-02" db="UniProtKB">
        <authorList>
            <consortium name="WormBaseParasite"/>
        </authorList>
    </citation>
    <scope>IDENTIFICATION</scope>
</reference>
<dbReference type="Proteomes" id="UP000276776">
    <property type="component" value="Unassembled WGS sequence"/>
</dbReference>
<dbReference type="EC" id="3.4.16.-" evidence="2"/>
<evidence type="ECO:0000313" key="5">
    <source>
        <dbReference type="Proteomes" id="UP000276776"/>
    </source>
</evidence>
<reference evidence="4 5" key="2">
    <citation type="submission" date="2018-11" db="EMBL/GenBank/DDBJ databases">
        <authorList>
            <consortium name="Pathogen Informatics"/>
        </authorList>
    </citation>
    <scope>NUCLEOTIDE SEQUENCE [LARGE SCALE GENOMIC DNA]</scope>
</reference>
<dbReference type="GO" id="GO:0004185">
    <property type="term" value="F:serine-type carboxypeptidase activity"/>
    <property type="evidence" value="ECO:0007669"/>
    <property type="project" value="UniProtKB-UniRule"/>
</dbReference>
<dbReference type="PROSITE" id="PS00131">
    <property type="entry name" value="CARBOXYPEPT_SER_SER"/>
    <property type="match status" value="1"/>
</dbReference>
<keyword evidence="2" id="KW-0645">Protease</keyword>
<gene>
    <name evidence="4" type="ORF">TCLT_LOCUS3114</name>
</gene>
<feature type="transmembrane region" description="Helical" evidence="3">
    <location>
        <begin position="35"/>
        <end position="54"/>
    </location>
</feature>
<evidence type="ECO:0000313" key="6">
    <source>
        <dbReference type="WBParaSite" id="TCLT_0000311401-mRNA-1"/>
    </source>
</evidence>
<keyword evidence="2" id="KW-0378">Hydrolase</keyword>
<keyword evidence="3" id="KW-1133">Transmembrane helix</keyword>
<dbReference type="PRINTS" id="PR00724">
    <property type="entry name" value="CRBOXYPTASEC"/>
</dbReference>
<dbReference type="GO" id="GO:0006508">
    <property type="term" value="P:proteolysis"/>
    <property type="evidence" value="ECO:0007669"/>
    <property type="project" value="UniProtKB-KW"/>
</dbReference>
<name>A0A0N5CSB3_THECL</name>
<dbReference type="STRING" id="103827.A0A0N5CSB3"/>
<comment type="similarity">
    <text evidence="1 2">Belongs to the peptidase S10 family.</text>
</comment>
<dbReference type="Gene3D" id="3.40.50.1820">
    <property type="entry name" value="alpha/beta hydrolase"/>
    <property type="match status" value="1"/>
</dbReference>
<evidence type="ECO:0000256" key="1">
    <source>
        <dbReference type="ARBA" id="ARBA00009431"/>
    </source>
</evidence>
<protein>
    <recommendedName>
        <fullName evidence="2">Carboxypeptidase</fullName>
        <ecNumber evidence="2">3.4.16.-</ecNumber>
    </recommendedName>
</protein>
<dbReference type="InterPro" id="IPR029058">
    <property type="entry name" value="AB_hydrolase_fold"/>
</dbReference>
<dbReference type="InterPro" id="IPR001563">
    <property type="entry name" value="Peptidase_S10"/>
</dbReference>
<sequence>MFIACCFSRKMKCTIDRYKTQTICYYLPENSDVAAFFKLFIIPLLSLIFELQFFHIKFKKLLVESQSNPEKDPLLVWFNGGPGCSSLIGFFLELGPFRVNPDGITFMKVHSKDYFYFQEANVLFLESPRGVGFSYHDNSIKPDDDKYTTDNADALEQFFQLYPEYIGRDFYLSGESYAGVYLPTLTDILIKRIKEGSIVGMNLRGIAIGNGILSEYYQMNSVVTLLYYYGIFGEE</sequence>
<dbReference type="EMBL" id="UYYF01001002">
    <property type="protein sequence ID" value="VDM99422.1"/>
    <property type="molecule type" value="Genomic_DNA"/>
</dbReference>
<proteinExistence type="inferred from homology"/>
<keyword evidence="3" id="KW-0812">Transmembrane</keyword>
<dbReference type="PANTHER" id="PTHR11802">
    <property type="entry name" value="SERINE PROTEASE FAMILY S10 SERINE CARBOXYPEPTIDASE"/>
    <property type="match status" value="1"/>
</dbReference>
<evidence type="ECO:0000313" key="4">
    <source>
        <dbReference type="EMBL" id="VDM99422.1"/>
    </source>
</evidence>